<feature type="compositionally biased region" description="Gly residues" evidence="1">
    <location>
        <begin position="427"/>
        <end position="443"/>
    </location>
</feature>
<name>A0A8I1D7I3_RHOER</name>
<protein>
    <recommendedName>
        <fullName evidence="6">Integral membrane protein</fullName>
    </recommendedName>
</protein>
<organism evidence="4 5">
    <name type="scientific">Rhodococcus erythropolis</name>
    <name type="common">Arthrobacter picolinophilus</name>
    <dbReference type="NCBI Taxonomy" id="1833"/>
    <lineage>
        <taxon>Bacteria</taxon>
        <taxon>Bacillati</taxon>
        <taxon>Actinomycetota</taxon>
        <taxon>Actinomycetes</taxon>
        <taxon>Mycobacteriales</taxon>
        <taxon>Nocardiaceae</taxon>
        <taxon>Rhodococcus</taxon>
        <taxon>Rhodococcus erythropolis group</taxon>
    </lineage>
</organism>
<keyword evidence="2" id="KW-0812">Transmembrane</keyword>
<feature type="compositionally biased region" description="Low complexity" evidence="1">
    <location>
        <begin position="404"/>
        <end position="424"/>
    </location>
</feature>
<feature type="transmembrane region" description="Helical" evidence="2">
    <location>
        <begin position="241"/>
        <end position="261"/>
    </location>
</feature>
<dbReference type="AlphaFoldDB" id="A0A8I1D7I3"/>
<feature type="transmembrane region" description="Helical" evidence="2">
    <location>
        <begin position="354"/>
        <end position="378"/>
    </location>
</feature>
<accession>A0A8I1D7I3</accession>
<sequence length="505" mass="49236">MVVTPVALWKRLLLVAVVAVAALLGSASTAVAQEDDGPSLIDTAGDGLACAATAALGGTAIIALETFGAVTGTTAPSCADAAQAVVDAPGNFIKKAANGAFETAGLSTGEAGASVLKFALGWWITIPGQDESSFMATLGQITEYTYYIQIAFLTVSVMFLGIRLMMARSGTIRDVSTEGVQQLARATILSGSIGFFVVLATRVSDNVSRWFIDGTVGSDPDALVDAMIQIGIYATPGGTTLLYVIGFIGILGGLVMAFLLLMRMGLLVVICAALPIAGAAGGTKIGSQAYEKMIAWTLAFLLFKPVGSFVIGVAAMLFMQSAPSRDENGGAMTALIGALLLCSAALVLPSLMRLIVPAVGAMGGGGSGLAAAAGAAAVGAKVGGMMATGGASAGADVGSTAATSGAMSDGPGAPSGSGTPAPASFGTAGGDVSGSGNAQGGNEGTPTSQGSTPGGSAQGGTDGTPASQGTDSGVGGASEGSRSHDSSNDALVGAAPATNNGGFEP</sequence>
<feature type="transmembrane region" description="Helical" evidence="2">
    <location>
        <begin position="144"/>
        <end position="162"/>
    </location>
</feature>
<dbReference type="EMBL" id="JAECSB010000057">
    <property type="protein sequence ID" value="MBH5144242.1"/>
    <property type="molecule type" value="Genomic_DNA"/>
</dbReference>
<feature type="signal peptide" evidence="3">
    <location>
        <begin position="1"/>
        <end position="32"/>
    </location>
</feature>
<evidence type="ECO:0008006" key="6">
    <source>
        <dbReference type="Google" id="ProtNLM"/>
    </source>
</evidence>
<evidence type="ECO:0000313" key="4">
    <source>
        <dbReference type="EMBL" id="MBH5144242.1"/>
    </source>
</evidence>
<gene>
    <name evidence="4" type="ORF">I3517_16620</name>
</gene>
<reference evidence="4 5" key="1">
    <citation type="submission" date="2020-12" db="EMBL/GenBank/DDBJ databases">
        <title>Draft genome sequence of furan degrading bacterial strain FUR100.</title>
        <authorList>
            <person name="Woiski C."/>
        </authorList>
    </citation>
    <scope>NUCLEOTIDE SEQUENCE [LARGE SCALE GENOMIC DNA]</scope>
    <source>
        <strain evidence="4 5">FUR100</strain>
    </source>
</reference>
<comment type="caution">
    <text evidence="4">The sequence shown here is derived from an EMBL/GenBank/DDBJ whole genome shotgun (WGS) entry which is preliminary data.</text>
</comment>
<keyword evidence="3" id="KW-0732">Signal</keyword>
<feature type="transmembrane region" description="Helical" evidence="2">
    <location>
        <begin position="293"/>
        <end position="318"/>
    </location>
</feature>
<keyword evidence="2" id="KW-0472">Membrane</keyword>
<feature type="compositionally biased region" description="Gly residues" evidence="1">
    <location>
        <begin position="452"/>
        <end position="462"/>
    </location>
</feature>
<proteinExistence type="predicted"/>
<evidence type="ECO:0000256" key="2">
    <source>
        <dbReference type="SAM" id="Phobius"/>
    </source>
</evidence>
<evidence type="ECO:0000256" key="1">
    <source>
        <dbReference type="SAM" id="MobiDB-lite"/>
    </source>
</evidence>
<keyword evidence="5" id="KW-1185">Reference proteome</keyword>
<keyword evidence="2" id="KW-1133">Transmembrane helix</keyword>
<dbReference type="Proteomes" id="UP000627573">
    <property type="component" value="Unassembled WGS sequence"/>
</dbReference>
<feature type="transmembrane region" description="Helical" evidence="2">
    <location>
        <begin position="266"/>
        <end position="287"/>
    </location>
</feature>
<feature type="chain" id="PRO_5034938441" description="Integral membrane protein" evidence="3">
    <location>
        <begin position="33"/>
        <end position="505"/>
    </location>
</feature>
<dbReference type="RefSeq" id="WP_149357578.1">
    <property type="nucleotide sequence ID" value="NZ_JAECSB010000057.1"/>
</dbReference>
<feature type="transmembrane region" description="Helical" evidence="2">
    <location>
        <begin position="330"/>
        <end position="348"/>
    </location>
</feature>
<feature type="region of interest" description="Disordered" evidence="1">
    <location>
        <begin position="398"/>
        <end position="505"/>
    </location>
</feature>
<evidence type="ECO:0000313" key="5">
    <source>
        <dbReference type="Proteomes" id="UP000627573"/>
    </source>
</evidence>
<feature type="transmembrane region" description="Helical" evidence="2">
    <location>
        <begin position="183"/>
        <end position="201"/>
    </location>
</feature>
<evidence type="ECO:0000256" key="3">
    <source>
        <dbReference type="SAM" id="SignalP"/>
    </source>
</evidence>